<dbReference type="GO" id="GO:0005829">
    <property type="term" value="C:cytosol"/>
    <property type="evidence" value="ECO:0007669"/>
    <property type="project" value="TreeGrafter"/>
</dbReference>
<dbReference type="AlphaFoldDB" id="A0A370Q4K8"/>
<dbReference type="InterPro" id="IPR035902">
    <property type="entry name" value="Nuc_phospho_transferase"/>
</dbReference>
<dbReference type="PANTHER" id="PTHR43285:SF2">
    <property type="entry name" value="ANTHRANILATE PHOSPHORIBOSYLTRANSFERASE"/>
    <property type="match status" value="1"/>
</dbReference>
<keyword evidence="3" id="KW-0057">Aromatic amino acid biosynthesis</keyword>
<dbReference type="GO" id="GO:0000287">
    <property type="term" value="F:magnesium ion binding"/>
    <property type="evidence" value="ECO:0007669"/>
    <property type="project" value="UniProtKB-UniRule"/>
</dbReference>
<dbReference type="Pfam" id="PF00591">
    <property type="entry name" value="Glycos_transf_3"/>
    <property type="match status" value="1"/>
</dbReference>
<dbReference type="InterPro" id="IPR017459">
    <property type="entry name" value="Glycosyl_Trfase_fam3_N_dom"/>
</dbReference>
<keyword evidence="3" id="KW-0479">Metal-binding</keyword>
<evidence type="ECO:0000313" key="6">
    <source>
        <dbReference type="EMBL" id="RDK83274.1"/>
    </source>
</evidence>
<dbReference type="SUPFAM" id="SSF47648">
    <property type="entry name" value="Nucleoside phosphorylase/phosphoribosyltransferase N-terminal domain"/>
    <property type="match status" value="1"/>
</dbReference>
<comment type="caution">
    <text evidence="3">Lacks conserved residue(s) required for the propagation of feature annotation.</text>
</comment>
<gene>
    <name evidence="3" type="primary">trpD</name>
    <name evidence="6" type="ORF">C8D94_10864</name>
</gene>
<keyword evidence="1 3" id="KW-0328">Glycosyltransferase</keyword>
<keyword evidence="2 3" id="KW-0808">Transferase</keyword>
<feature type="binding site" evidence="3">
    <location>
        <position position="232"/>
    </location>
    <ligand>
        <name>Mg(2+)</name>
        <dbReference type="ChEBI" id="CHEBI:18420"/>
        <label>1</label>
    </ligand>
</feature>
<proteinExistence type="inferred from homology"/>
<dbReference type="InterPro" id="IPR036320">
    <property type="entry name" value="Glycosyl_Trfase_fam3_N_dom_sf"/>
</dbReference>
<evidence type="ECO:0000259" key="5">
    <source>
        <dbReference type="Pfam" id="PF02885"/>
    </source>
</evidence>
<dbReference type="EC" id="2.4.2.18" evidence="3"/>
<organism evidence="6 7">
    <name type="scientific">Marinirhabdus gelatinilytica</name>
    <dbReference type="NCBI Taxonomy" id="1703343"/>
    <lineage>
        <taxon>Bacteria</taxon>
        <taxon>Pseudomonadati</taxon>
        <taxon>Bacteroidota</taxon>
        <taxon>Flavobacteriia</taxon>
        <taxon>Flavobacteriales</taxon>
        <taxon>Flavobacteriaceae</taxon>
    </lineage>
</organism>
<keyword evidence="3" id="KW-0460">Magnesium</keyword>
<dbReference type="UniPathway" id="UPA00035">
    <property type="reaction ID" value="UER00041"/>
</dbReference>
<dbReference type="Gene3D" id="3.40.1030.10">
    <property type="entry name" value="Nucleoside phosphorylase/phosphoribosyltransferase catalytic domain"/>
    <property type="match status" value="1"/>
</dbReference>
<comment type="caution">
    <text evidence="6">The sequence shown here is derived from an EMBL/GenBank/DDBJ whole genome shotgun (WGS) entry which is preliminary data.</text>
</comment>
<feature type="domain" description="Glycosyl transferase family 3 N-terminal" evidence="5">
    <location>
        <begin position="10"/>
        <end position="71"/>
    </location>
</feature>
<feature type="domain" description="Glycosyl transferase family 3" evidence="4">
    <location>
        <begin position="80"/>
        <end position="327"/>
    </location>
</feature>
<feature type="binding site" evidence="3">
    <location>
        <begin position="115"/>
        <end position="123"/>
    </location>
    <ligand>
        <name>5-phospho-alpha-D-ribose 1-diphosphate</name>
        <dbReference type="ChEBI" id="CHEBI:58017"/>
    </ligand>
</feature>
<evidence type="ECO:0000256" key="1">
    <source>
        <dbReference type="ARBA" id="ARBA00022676"/>
    </source>
</evidence>
<dbReference type="SUPFAM" id="SSF52418">
    <property type="entry name" value="Nucleoside phosphorylase/phosphoribosyltransferase catalytic domain"/>
    <property type="match status" value="1"/>
</dbReference>
<dbReference type="GO" id="GO:0000162">
    <property type="term" value="P:L-tryptophan biosynthetic process"/>
    <property type="evidence" value="ECO:0007669"/>
    <property type="project" value="UniProtKB-UniRule"/>
</dbReference>
<comment type="pathway">
    <text evidence="3">Amino-acid biosynthesis; L-tryptophan biosynthesis; L-tryptophan from chorismate: step 2/5.</text>
</comment>
<reference evidence="6 7" key="1">
    <citation type="submission" date="2018-07" db="EMBL/GenBank/DDBJ databases">
        <title>Genomic Encyclopedia of Type Strains, Phase IV (KMG-IV): sequencing the most valuable type-strain genomes for metagenomic binning, comparative biology and taxonomic classification.</title>
        <authorList>
            <person name="Goeker M."/>
        </authorList>
    </citation>
    <scope>NUCLEOTIDE SEQUENCE [LARGE SCALE GENOMIC DNA]</scope>
    <source>
        <strain evidence="6 7">DSM 101478</strain>
    </source>
</reference>
<dbReference type="GO" id="GO:0004048">
    <property type="term" value="F:anthranilate phosphoribosyltransferase activity"/>
    <property type="evidence" value="ECO:0007669"/>
    <property type="project" value="UniProtKB-UniRule"/>
</dbReference>
<evidence type="ECO:0000313" key="7">
    <source>
        <dbReference type="Proteomes" id="UP000255317"/>
    </source>
</evidence>
<comment type="catalytic activity">
    <reaction evidence="3">
        <text>N-(5-phospho-beta-D-ribosyl)anthranilate + diphosphate = 5-phospho-alpha-D-ribose 1-diphosphate + anthranilate</text>
        <dbReference type="Rhea" id="RHEA:11768"/>
        <dbReference type="ChEBI" id="CHEBI:16567"/>
        <dbReference type="ChEBI" id="CHEBI:18277"/>
        <dbReference type="ChEBI" id="CHEBI:33019"/>
        <dbReference type="ChEBI" id="CHEBI:58017"/>
        <dbReference type="EC" id="2.4.2.18"/>
    </reaction>
</comment>
<dbReference type="InterPro" id="IPR000312">
    <property type="entry name" value="Glycosyl_Trfase_fam3"/>
</dbReference>
<feature type="binding site" evidence="3">
    <location>
        <position position="127"/>
    </location>
    <ligand>
        <name>5-phospho-alpha-D-ribose 1-diphosphate</name>
        <dbReference type="ChEBI" id="CHEBI:58017"/>
    </ligand>
</feature>
<dbReference type="Proteomes" id="UP000255317">
    <property type="component" value="Unassembled WGS sequence"/>
</dbReference>
<comment type="function">
    <text evidence="3">Catalyzes the transfer of the phosphoribosyl group of 5-phosphorylribose-1-pyrophosphate (PRPP) to anthranilate to yield N-(5'-phosphoribosyl)-anthranilate (PRA).</text>
</comment>
<feature type="binding site" evidence="3">
    <location>
        <position position="232"/>
    </location>
    <ligand>
        <name>Mg(2+)</name>
        <dbReference type="ChEBI" id="CHEBI:18420"/>
        <label>2</label>
    </ligand>
</feature>
<feature type="binding site" evidence="3">
    <location>
        <begin position="97"/>
        <end position="100"/>
    </location>
    <ligand>
        <name>5-phospho-alpha-D-ribose 1-diphosphate</name>
        <dbReference type="ChEBI" id="CHEBI:58017"/>
    </ligand>
</feature>
<feature type="binding site" evidence="3">
    <location>
        <position position="231"/>
    </location>
    <ligand>
        <name>Mg(2+)</name>
        <dbReference type="ChEBI" id="CHEBI:18420"/>
        <label>2</label>
    </ligand>
</feature>
<feature type="binding site" evidence="3">
    <location>
        <begin position="90"/>
        <end position="91"/>
    </location>
    <ligand>
        <name>5-phospho-alpha-D-ribose 1-diphosphate</name>
        <dbReference type="ChEBI" id="CHEBI:58017"/>
    </ligand>
</feature>
<dbReference type="NCBIfam" id="TIGR01245">
    <property type="entry name" value="trpD"/>
    <property type="match status" value="1"/>
</dbReference>
<feature type="binding site" evidence="3">
    <location>
        <position position="173"/>
    </location>
    <ligand>
        <name>anthranilate</name>
        <dbReference type="ChEBI" id="CHEBI:16567"/>
        <label>2</label>
    </ligand>
</feature>
<keyword evidence="3" id="KW-0028">Amino-acid biosynthesis</keyword>
<dbReference type="InterPro" id="IPR005940">
    <property type="entry name" value="Anthranilate_Pribosyl_Tfrase"/>
</dbReference>
<comment type="subunit">
    <text evidence="3">Homodimer.</text>
</comment>
<sequence length="341" mass="37232">MGETKRGTMKTILNRLINHELLTKEEARNILVQISEGKFNQAQIAAFLTVYMMRSVTIEELEGFRDALLDLCIKIDVSDYNTIDLCGTGGDGKNTFNISTLASFITAGAGVKVTKHGNYGVSSISGSSNVMEQLGIQFSNEEDLLIRCLEEANICVLHAPLFHPAMKNVAPIRRELGVKTFFNMLGPMVNPAFPKNQLVGVFNLELARKYGYLYQKGTKNYAILHAMDGYDEVALTGPVKMISNKTETVLTPATFGVPQIEQTEIYGGRTVEESATIFTEILKGNGTQAQNNVVCANAALAISTVEECSITEGFERAKDSLGCGKALGALKKLQHISENFN</sequence>
<keyword evidence="3" id="KW-0822">Tryptophan biosynthesis</keyword>
<accession>A0A370Q4K8</accession>
<feature type="binding site" evidence="3">
    <location>
        <position position="99"/>
    </location>
    <ligand>
        <name>Mg(2+)</name>
        <dbReference type="ChEBI" id="CHEBI:18420"/>
        <label>1</label>
    </ligand>
</feature>
<feature type="binding site" evidence="3">
    <location>
        <position position="95"/>
    </location>
    <ligand>
        <name>5-phospho-alpha-D-ribose 1-diphosphate</name>
        <dbReference type="ChEBI" id="CHEBI:58017"/>
    </ligand>
</feature>
<evidence type="ECO:0000256" key="2">
    <source>
        <dbReference type="ARBA" id="ARBA00022679"/>
    </source>
</evidence>
<dbReference type="PANTHER" id="PTHR43285">
    <property type="entry name" value="ANTHRANILATE PHOSPHORIBOSYLTRANSFERASE"/>
    <property type="match status" value="1"/>
</dbReference>
<dbReference type="Pfam" id="PF02885">
    <property type="entry name" value="Glycos_trans_3N"/>
    <property type="match status" value="1"/>
</dbReference>
<evidence type="ECO:0000259" key="4">
    <source>
        <dbReference type="Pfam" id="PF00591"/>
    </source>
</evidence>
<keyword evidence="7" id="KW-1185">Reference proteome</keyword>
<comment type="cofactor">
    <cofactor evidence="3">
        <name>Mg(2+)</name>
        <dbReference type="ChEBI" id="CHEBI:18420"/>
    </cofactor>
    <text evidence="3">Binds 2 magnesium ions per monomer.</text>
</comment>
<feature type="binding site" evidence="3">
    <location>
        <position position="87"/>
    </location>
    <ligand>
        <name>anthranilate</name>
        <dbReference type="ChEBI" id="CHEBI:16567"/>
        <label>1</label>
    </ligand>
</feature>
<dbReference type="HAMAP" id="MF_00211">
    <property type="entry name" value="TrpD"/>
    <property type="match status" value="1"/>
</dbReference>
<protein>
    <recommendedName>
        <fullName evidence="3">Anthranilate phosphoribosyltransferase</fullName>
        <ecNumber evidence="3">2.4.2.18</ecNumber>
    </recommendedName>
</protein>
<name>A0A370Q4K8_9FLAO</name>
<dbReference type="EMBL" id="QRAO01000008">
    <property type="protein sequence ID" value="RDK83274.1"/>
    <property type="molecule type" value="Genomic_DNA"/>
</dbReference>
<feature type="binding site" evidence="3">
    <location>
        <position position="118"/>
    </location>
    <ligand>
        <name>anthranilate</name>
        <dbReference type="ChEBI" id="CHEBI:16567"/>
        <label>1</label>
    </ligand>
</feature>
<evidence type="ECO:0000256" key="3">
    <source>
        <dbReference type="HAMAP-Rule" id="MF_00211"/>
    </source>
</evidence>
<dbReference type="Gene3D" id="1.20.970.10">
    <property type="entry name" value="Transferase, Pyrimidine Nucleoside Phosphorylase, Chain C"/>
    <property type="match status" value="1"/>
</dbReference>
<comment type="similarity">
    <text evidence="3">Belongs to the anthranilate phosphoribosyltransferase family.</text>
</comment>
<feature type="binding site" evidence="3">
    <location>
        <position position="87"/>
    </location>
    <ligand>
        <name>5-phospho-alpha-D-ribose 1-diphosphate</name>
        <dbReference type="ChEBI" id="CHEBI:58017"/>
    </ligand>
</feature>